<reference evidence="3 4" key="1">
    <citation type="journal article" date="2015" name="PLoS ONE">
        <title>Genome Sequence of Bacillus endophyticus and Analysis of Its Companion Mechanism in the Ketogulonigenium vulgare-Bacillus Strain Consortium.</title>
        <authorList>
            <person name="Jia N."/>
            <person name="Du J."/>
            <person name="Ding M.Z."/>
            <person name="Gao F."/>
            <person name="Yuan Y.J."/>
        </authorList>
    </citation>
    <scope>NUCLEOTIDE SEQUENCE [LARGE SCALE GENOMIC DNA]</scope>
    <source>
        <strain evidence="3 4">Hbe603</strain>
    </source>
</reference>
<dbReference type="Gene3D" id="3.40.50.450">
    <property type="match status" value="1"/>
</dbReference>
<keyword evidence="2" id="KW-0378">Hydrolase</keyword>
<dbReference type="Pfam" id="PF03641">
    <property type="entry name" value="Lysine_decarbox"/>
    <property type="match status" value="1"/>
</dbReference>
<dbReference type="RefSeq" id="WP_019393751.1">
    <property type="nucleotide sequence ID" value="NZ_ALIM01000032.1"/>
</dbReference>
<dbReference type="InterPro" id="IPR005269">
    <property type="entry name" value="LOG"/>
</dbReference>
<evidence type="ECO:0000313" key="4">
    <source>
        <dbReference type="Proteomes" id="UP000036202"/>
    </source>
</evidence>
<keyword evidence="4" id="KW-1185">Reference proteome</keyword>
<organism evidence="3 4">
    <name type="scientific">Priestia filamentosa</name>
    <dbReference type="NCBI Taxonomy" id="1402861"/>
    <lineage>
        <taxon>Bacteria</taxon>
        <taxon>Bacillati</taxon>
        <taxon>Bacillota</taxon>
        <taxon>Bacilli</taxon>
        <taxon>Bacillales</taxon>
        <taxon>Bacillaceae</taxon>
        <taxon>Priestia</taxon>
    </lineage>
</organism>
<dbReference type="SUPFAM" id="SSF102405">
    <property type="entry name" value="MCP/YpsA-like"/>
    <property type="match status" value="1"/>
</dbReference>
<dbReference type="PATRIC" id="fig|135735.6.peg.800"/>
<name>A0A0H4KSU3_9BACI</name>
<dbReference type="KEGG" id="beo:BEH_04180"/>
<sequence>MKRVCVFAGSNMGLNPEYAKQARELGRVIAMNGFHLVYGGSKLGLMGEVANGALEQGGHVTGVMPRGLFKEEIAHRGVSDFIEVADMHERKAKMSELSDMYVALPGGYGTFEELFEVICWAQIGIHKKPIGLLNVEGYYDPLLQLIEHTVNSGFMPRVHGQYVMQGSNPKCLLEYMLDFIPEGYKSKRVPPAG</sequence>
<evidence type="ECO:0000313" key="3">
    <source>
        <dbReference type="EMBL" id="AKO91373.1"/>
    </source>
</evidence>
<dbReference type="EMBL" id="CP011974">
    <property type="protein sequence ID" value="AKO91373.1"/>
    <property type="molecule type" value="Genomic_DNA"/>
</dbReference>
<keyword evidence="2" id="KW-0203">Cytokinin biosynthesis</keyword>
<dbReference type="AlphaFoldDB" id="A0A0H4KSU3"/>
<protein>
    <recommendedName>
        <fullName evidence="2">Cytokinin riboside 5'-monophosphate phosphoribohydrolase</fullName>
        <ecNumber evidence="2">3.2.2.n1</ecNumber>
    </recommendedName>
</protein>
<reference evidence="4" key="2">
    <citation type="submission" date="2015-06" db="EMBL/GenBank/DDBJ databases">
        <title>Genome Sequence of Bacillus endophyticus and Analysis of its Companion Mechanism in the Ketogulonigenium vulgare-Bacillus strain Consortium.</title>
        <authorList>
            <person name="Jia N."/>
            <person name="Du J."/>
            <person name="Ding M.-Z."/>
            <person name="Gao F."/>
            <person name="Yuan Y.-J."/>
        </authorList>
    </citation>
    <scope>NUCLEOTIDE SEQUENCE [LARGE SCALE GENOMIC DNA]</scope>
    <source>
        <strain evidence="4">Hbe603</strain>
    </source>
</reference>
<dbReference type="eggNOG" id="COG1611">
    <property type="taxonomic scope" value="Bacteria"/>
</dbReference>
<dbReference type="EC" id="3.2.2.n1" evidence="2"/>
<dbReference type="GO" id="GO:0009691">
    <property type="term" value="P:cytokinin biosynthetic process"/>
    <property type="evidence" value="ECO:0007669"/>
    <property type="project" value="UniProtKB-UniRule"/>
</dbReference>
<dbReference type="PANTHER" id="PTHR31223:SF70">
    <property type="entry name" value="LOG FAMILY PROTEIN YJL055W"/>
    <property type="match status" value="1"/>
</dbReference>
<evidence type="ECO:0000256" key="2">
    <source>
        <dbReference type="RuleBase" id="RU363015"/>
    </source>
</evidence>
<accession>A0A0H4KSU3</accession>
<dbReference type="NCBIfam" id="TIGR00730">
    <property type="entry name" value="Rossman fold protein, TIGR00730 family"/>
    <property type="match status" value="1"/>
</dbReference>
<accession>A0A231S7F2</accession>
<dbReference type="OrthoDB" id="9801098at2"/>
<dbReference type="InterPro" id="IPR031100">
    <property type="entry name" value="LOG_fam"/>
</dbReference>
<dbReference type="Proteomes" id="UP000036202">
    <property type="component" value="Chromosome"/>
</dbReference>
<comment type="similarity">
    <text evidence="1 2">Belongs to the LOG family.</text>
</comment>
<dbReference type="GeneID" id="93702895"/>
<proteinExistence type="inferred from homology"/>
<dbReference type="PANTHER" id="PTHR31223">
    <property type="entry name" value="LOG FAMILY PROTEIN YJL055W"/>
    <property type="match status" value="1"/>
</dbReference>
<dbReference type="GO" id="GO:0016799">
    <property type="term" value="F:hydrolase activity, hydrolyzing N-glycosyl compounds"/>
    <property type="evidence" value="ECO:0007669"/>
    <property type="project" value="TreeGrafter"/>
</dbReference>
<gene>
    <name evidence="3" type="ORF">BEH_04180</name>
</gene>
<evidence type="ECO:0000256" key="1">
    <source>
        <dbReference type="ARBA" id="ARBA00006763"/>
    </source>
</evidence>
<dbReference type="GO" id="GO:0005829">
    <property type="term" value="C:cytosol"/>
    <property type="evidence" value="ECO:0007669"/>
    <property type="project" value="TreeGrafter"/>
</dbReference>